<name>A0ABV0PQI0_9TELE</name>
<feature type="non-terminal residue" evidence="2">
    <location>
        <position position="1"/>
    </location>
</feature>
<feature type="compositionally biased region" description="Polar residues" evidence="1">
    <location>
        <begin position="76"/>
        <end position="90"/>
    </location>
</feature>
<proteinExistence type="predicted"/>
<accession>A0ABV0PQI0</accession>
<dbReference type="EMBL" id="JAHRIO010082060">
    <property type="protein sequence ID" value="MEQ2185749.1"/>
    <property type="molecule type" value="Genomic_DNA"/>
</dbReference>
<reference evidence="2 3" key="1">
    <citation type="submission" date="2021-06" db="EMBL/GenBank/DDBJ databases">
        <authorList>
            <person name="Palmer J.M."/>
        </authorList>
    </citation>
    <scope>NUCLEOTIDE SEQUENCE [LARGE SCALE GENOMIC DNA]</scope>
    <source>
        <strain evidence="2 3">GA_2019</strain>
        <tissue evidence="2">Muscle</tissue>
    </source>
</reference>
<evidence type="ECO:0000313" key="3">
    <source>
        <dbReference type="Proteomes" id="UP001476798"/>
    </source>
</evidence>
<feature type="region of interest" description="Disordered" evidence="1">
    <location>
        <begin position="73"/>
        <end position="96"/>
    </location>
</feature>
<gene>
    <name evidence="2" type="ORF">GOODEAATRI_021459</name>
</gene>
<comment type="caution">
    <text evidence="2">The sequence shown here is derived from an EMBL/GenBank/DDBJ whole genome shotgun (WGS) entry which is preliminary data.</text>
</comment>
<sequence length="142" mass="15967">VAFLLVNTIRFFWEAPSLTPVRYNFLQLQEMMRCVWRHMVGVLKGESETLCYTSSLLHTLGSVTEAETLLCPPEEPTTQLGETAEPSETSVDVAGSSEVVRLRWPCQPTHYRTKHRSGSNVSFSHDTEGGEDEQVQAGEQEH</sequence>
<dbReference type="Proteomes" id="UP001476798">
    <property type="component" value="Unassembled WGS sequence"/>
</dbReference>
<feature type="region of interest" description="Disordered" evidence="1">
    <location>
        <begin position="110"/>
        <end position="142"/>
    </location>
</feature>
<keyword evidence="3" id="KW-1185">Reference proteome</keyword>
<evidence type="ECO:0000256" key="1">
    <source>
        <dbReference type="SAM" id="MobiDB-lite"/>
    </source>
</evidence>
<protein>
    <submittedName>
        <fullName evidence="2">Uncharacterized protein</fullName>
    </submittedName>
</protein>
<evidence type="ECO:0000313" key="2">
    <source>
        <dbReference type="EMBL" id="MEQ2185749.1"/>
    </source>
</evidence>
<organism evidence="2 3">
    <name type="scientific">Goodea atripinnis</name>
    <dbReference type="NCBI Taxonomy" id="208336"/>
    <lineage>
        <taxon>Eukaryota</taxon>
        <taxon>Metazoa</taxon>
        <taxon>Chordata</taxon>
        <taxon>Craniata</taxon>
        <taxon>Vertebrata</taxon>
        <taxon>Euteleostomi</taxon>
        <taxon>Actinopterygii</taxon>
        <taxon>Neopterygii</taxon>
        <taxon>Teleostei</taxon>
        <taxon>Neoteleostei</taxon>
        <taxon>Acanthomorphata</taxon>
        <taxon>Ovalentaria</taxon>
        <taxon>Atherinomorphae</taxon>
        <taxon>Cyprinodontiformes</taxon>
        <taxon>Goodeidae</taxon>
        <taxon>Goodea</taxon>
    </lineage>
</organism>